<sequence>MRPRLFSFVTKQQQWHANTMDFVATTVLEVALVVLLDSFCTLARLRRCCKRKMRMSLEIGFFSNPQPLSLIEVGGGRWSVLEPCHLQVGFHAHHTIHSEQFLALTDEEKSTIHELSCFMNSPTQPTAGFRDGIHVDNVEVVVFWEECVHHDAVTELEDARMEPGKSTKRRGKGENSTTSSELKEFVWCFSDKEEEQRKVESAFGS</sequence>
<evidence type="ECO:0000256" key="2">
    <source>
        <dbReference type="SAM" id="Phobius"/>
    </source>
</evidence>
<dbReference type="Proteomes" id="UP001374535">
    <property type="component" value="Chromosome 1"/>
</dbReference>
<organism evidence="3 4">
    <name type="scientific">Vigna mungo</name>
    <name type="common">Black gram</name>
    <name type="synonym">Phaseolus mungo</name>
    <dbReference type="NCBI Taxonomy" id="3915"/>
    <lineage>
        <taxon>Eukaryota</taxon>
        <taxon>Viridiplantae</taxon>
        <taxon>Streptophyta</taxon>
        <taxon>Embryophyta</taxon>
        <taxon>Tracheophyta</taxon>
        <taxon>Spermatophyta</taxon>
        <taxon>Magnoliopsida</taxon>
        <taxon>eudicotyledons</taxon>
        <taxon>Gunneridae</taxon>
        <taxon>Pentapetalae</taxon>
        <taxon>rosids</taxon>
        <taxon>fabids</taxon>
        <taxon>Fabales</taxon>
        <taxon>Fabaceae</taxon>
        <taxon>Papilionoideae</taxon>
        <taxon>50 kb inversion clade</taxon>
        <taxon>NPAAA clade</taxon>
        <taxon>indigoferoid/millettioid clade</taxon>
        <taxon>Phaseoleae</taxon>
        <taxon>Vigna</taxon>
    </lineage>
</organism>
<evidence type="ECO:0000313" key="4">
    <source>
        <dbReference type="Proteomes" id="UP001374535"/>
    </source>
</evidence>
<name>A0AAQ3PHN9_VIGMU</name>
<proteinExistence type="predicted"/>
<feature type="transmembrane region" description="Helical" evidence="2">
    <location>
        <begin position="22"/>
        <end position="45"/>
    </location>
</feature>
<dbReference type="AlphaFoldDB" id="A0AAQ3PHN9"/>
<keyword evidence="2" id="KW-0472">Membrane</keyword>
<reference evidence="3 4" key="1">
    <citation type="journal article" date="2023" name="Life. Sci Alliance">
        <title>Evolutionary insights into 3D genome organization and epigenetic landscape of Vigna mungo.</title>
        <authorList>
            <person name="Junaid A."/>
            <person name="Singh B."/>
            <person name="Bhatia S."/>
        </authorList>
    </citation>
    <scope>NUCLEOTIDE SEQUENCE [LARGE SCALE GENOMIC DNA]</scope>
    <source>
        <strain evidence="3">Urdbean</strain>
    </source>
</reference>
<keyword evidence="2" id="KW-0812">Transmembrane</keyword>
<keyword evidence="2" id="KW-1133">Transmembrane helix</keyword>
<protein>
    <submittedName>
        <fullName evidence="3">Uncharacterized protein</fullName>
    </submittedName>
</protein>
<keyword evidence="4" id="KW-1185">Reference proteome</keyword>
<feature type="non-terminal residue" evidence="3">
    <location>
        <position position="1"/>
    </location>
</feature>
<feature type="region of interest" description="Disordered" evidence="1">
    <location>
        <begin position="158"/>
        <end position="180"/>
    </location>
</feature>
<accession>A0AAQ3PHN9</accession>
<gene>
    <name evidence="3" type="ORF">V8G54_004832</name>
</gene>
<evidence type="ECO:0000256" key="1">
    <source>
        <dbReference type="SAM" id="MobiDB-lite"/>
    </source>
</evidence>
<evidence type="ECO:0000313" key="3">
    <source>
        <dbReference type="EMBL" id="WVZ26288.1"/>
    </source>
</evidence>
<dbReference type="EMBL" id="CP144700">
    <property type="protein sequence ID" value="WVZ26288.1"/>
    <property type="molecule type" value="Genomic_DNA"/>
</dbReference>